<keyword evidence="2" id="KW-0677">Repeat</keyword>
<dbReference type="InterPro" id="IPR025875">
    <property type="entry name" value="Leu-rich_rpt_4"/>
</dbReference>
<organism evidence="3 4">
    <name type="scientific">Porphyromonas miyakawae</name>
    <dbReference type="NCBI Taxonomy" id="3137470"/>
    <lineage>
        <taxon>Bacteria</taxon>
        <taxon>Pseudomonadati</taxon>
        <taxon>Bacteroidota</taxon>
        <taxon>Bacteroidia</taxon>
        <taxon>Bacteroidales</taxon>
        <taxon>Porphyromonadaceae</taxon>
        <taxon>Porphyromonas</taxon>
    </lineage>
</organism>
<sequence>MASVVPLQFKSNLIIQSPMSKHFTILGIVLTTLFLALSSRLYAQNKAECIEVTFTGNYTDFVFHATGIELWIDLNHNGVQDTGEEVLSGEKSVKSISDRLTPCVLYGKTIEELSIRDTEQPDQIKKIDLAKASSLRKLFVNGNPLEGILDLKPCTAIEEVRAESSFLEAVDAVNCYSLRELYVSGSPKLKTLNLTDCNRLTHLEAEGCIIENPILRGDVSLSRIYLENNMLTELNIPMACANLKVVSVSNNPNLKELSIRALSTVEALYASRCGLSSMDLSRGPLLQEVDLSCNELKDLPLHVNPTRLKEVRIHQNHLSLEAMKKLIASLPADDKSTEEKRIFAINTLGVTPREANVCSKSAVALANSRGWDVYDYYGGTEQLYGGSADPIIDPSKEGFILTTTRTSGEELTIDLKGENLYIDLNGNNIQDSGEALEVGQNTVRLAERSIVTVYGSHITKARLAFNALTEVDFSQAPHIEVLDLNNNSLEYVDLSMLKNLTELDLSTNQMTRVLLPNAAPLTMLNLAFNRFASIELFPYTKLQQLWVNNNLLTAFNPQGMKALQELHIEMNQIGLKAMRNLVFALPQGDAEMPPHKLYAVKTTDTNEGNHIAKSMVATAQSKRWNVYNGRTLYEGEEDTHLGDHSECISLTFASDAPSVLTCFPKGEDCWIDLNGNDSCDPGEEVDATEGNKQQIALGSERTVKLYGKKITELRINEQMHVVQADASEAHSIELLWIRENELTEIKLPKGNTLKNLDLTDNKLSGTIDLTPYTALEEIFLVTNGYEAVSVNGLSNLSVLSLSENKLTSIDLSGCSNLKELYLPYNQLKSVDVSALAKLETLAVFRNQIKLAEMQKLISQMNSIAPSSRFRGKIFNVVFVKTDGAPSPLEQNEVNDALVEEAKAKQWTVNAWKEGGGVIEITASERIARNHPEQVICLPTETGWIIKSTESFAHDTALSVYSLEGTLLYKGALNQRIELNTPLHRAVLYYGGESKLLIR</sequence>
<dbReference type="Pfam" id="PF12799">
    <property type="entry name" value="LRR_4"/>
    <property type="match status" value="1"/>
</dbReference>
<keyword evidence="4" id="KW-1185">Reference proteome</keyword>
<reference evidence="3 4" key="1">
    <citation type="journal article" date="2025" name="Int. J. Syst. Evol. Microbiol.">
        <title>Desulfovibrio falkowii sp. nov., Porphyromonas miyakawae sp. nov., Mediterraneibacter flintii sp. nov. and Owariibacterium komagatae gen. nov., sp. nov., isolated from human faeces.</title>
        <authorList>
            <person name="Hamaguchi T."/>
            <person name="Ohara M."/>
            <person name="Hisatomi A."/>
            <person name="Sekiguchi K."/>
            <person name="Takeda J.I."/>
            <person name="Ueyama J."/>
            <person name="Ito M."/>
            <person name="Nishiwaki H."/>
            <person name="Ogi T."/>
            <person name="Hirayama M."/>
            <person name="Ohkuma M."/>
            <person name="Sakamoto M."/>
            <person name="Ohno K."/>
        </authorList>
    </citation>
    <scope>NUCLEOTIDE SEQUENCE [LARGE SCALE GENOMIC DNA]</scope>
    <source>
        <strain evidence="3 4">13CB11C</strain>
    </source>
</reference>
<dbReference type="InterPro" id="IPR001611">
    <property type="entry name" value="Leu-rich_rpt"/>
</dbReference>
<evidence type="ECO:0000256" key="2">
    <source>
        <dbReference type="ARBA" id="ARBA00022737"/>
    </source>
</evidence>
<evidence type="ECO:0000313" key="4">
    <source>
        <dbReference type="Proteomes" id="UP001628220"/>
    </source>
</evidence>
<evidence type="ECO:0000313" key="3">
    <source>
        <dbReference type="EMBL" id="GAB1251678.1"/>
    </source>
</evidence>
<dbReference type="Gene3D" id="3.80.10.10">
    <property type="entry name" value="Ribonuclease Inhibitor"/>
    <property type="match status" value="3"/>
</dbReference>
<dbReference type="InterPro" id="IPR032675">
    <property type="entry name" value="LRR_dom_sf"/>
</dbReference>
<dbReference type="EMBL" id="BAAFSF010000001">
    <property type="protein sequence ID" value="GAB1251678.1"/>
    <property type="molecule type" value="Genomic_DNA"/>
</dbReference>
<dbReference type="PRINTS" id="PR00019">
    <property type="entry name" value="LEURICHRPT"/>
</dbReference>
<comment type="caution">
    <text evidence="3">The sequence shown here is derived from an EMBL/GenBank/DDBJ whole genome shotgun (WGS) entry which is preliminary data.</text>
</comment>
<accession>A0ABQ0E1W5</accession>
<dbReference type="SUPFAM" id="SSF52058">
    <property type="entry name" value="L domain-like"/>
    <property type="match status" value="2"/>
</dbReference>
<dbReference type="Proteomes" id="UP001628220">
    <property type="component" value="Unassembled WGS sequence"/>
</dbReference>
<name>A0ABQ0E1W5_9PORP</name>
<dbReference type="PANTHER" id="PTHR45617">
    <property type="entry name" value="LEUCINE RICH REPEAT FAMILY PROTEIN"/>
    <property type="match status" value="1"/>
</dbReference>
<protein>
    <submittedName>
        <fullName evidence="3">Uncharacterized protein</fullName>
    </submittedName>
</protein>
<evidence type="ECO:0000256" key="1">
    <source>
        <dbReference type="ARBA" id="ARBA00022614"/>
    </source>
</evidence>
<dbReference type="PROSITE" id="PS51450">
    <property type="entry name" value="LRR"/>
    <property type="match status" value="1"/>
</dbReference>
<dbReference type="PANTHER" id="PTHR45617:SF165">
    <property type="entry name" value="COMMON DPR-INTERACTING PROTEIN-RELATED"/>
    <property type="match status" value="1"/>
</dbReference>
<proteinExistence type="predicted"/>
<gene>
    <name evidence="3" type="ORF">Tsumi_07820</name>
</gene>
<keyword evidence="1" id="KW-0433">Leucine-rich repeat</keyword>